<gene>
    <name evidence="2" type="ORF">QE152_g7852</name>
</gene>
<feature type="region of interest" description="Disordered" evidence="1">
    <location>
        <begin position="25"/>
        <end position="86"/>
    </location>
</feature>
<proteinExistence type="predicted"/>
<dbReference type="EMBL" id="JASPKY010000059">
    <property type="protein sequence ID" value="KAK9744338.1"/>
    <property type="molecule type" value="Genomic_DNA"/>
</dbReference>
<organism evidence="2 3">
    <name type="scientific">Popillia japonica</name>
    <name type="common">Japanese beetle</name>
    <dbReference type="NCBI Taxonomy" id="7064"/>
    <lineage>
        <taxon>Eukaryota</taxon>
        <taxon>Metazoa</taxon>
        <taxon>Ecdysozoa</taxon>
        <taxon>Arthropoda</taxon>
        <taxon>Hexapoda</taxon>
        <taxon>Insecta</taxon>
        <taxon>Pterygota</taxon>
        <taxon>Neoptera</taxon>
        <taxon>Endopterygota</taxon>
        <taxon>Coleoptera</taxon>
        <taxon>Polyphaga</taxon>
        <taxon>Scarabaeiformia</taxon>
        <taxon>Scarabaeidae</taxon>
        <taxon>Rutelinae</taxon>
        <taxon>Popillia</taxon>
    </lineage>
</organism>
<protein>
    <submittedName>
        <fullName evidence="2">Uncharacterized protein</fullName>
    </submittedName>
</protein>
<sequence length="104" mass="11789">MQRARAGSVGSADVYELFKRKRDENLVTDSEPFAPSKRLERSPVRNQAHGRGEDSGESQLLERVIERSPVRNQAHGRGEDSGESQLLERVIEELQGRIVENLNY</sequence>
<dbReference type="Proteomes" id="UP001458880">
    <property type="component" value="Unassembled WGS sequence"/>
</dbReference>
<comment type="caution">
    <text evidence="2">The sequence shown here is derived from an EMBL/GenBank/DDBJ whole genome shotgun (WGS) entry which is preliminary data.</text>
</comment>
<accession>A0AAW1M7E4</accession>
<evidence type="ECO:0000313" key="3">
    <source>
        <dbReference type="Proteomes" id="UP001458880"/>
    </source>
</evidence>
<dbReference type="AlphaFoldDB" id="A0AAW1M7E4"/>
<evidence type="ECO:0000256" key="1">
    <source>
        <dbReference type="SAM" id="MobiDB-lite"/>
    </source>
</evidence>
<evidence type="ECO:0000313" key="2">
    <source>
        <dbReference type="EMBL" id="KAK9744338.1"/>
    </source>
</evidence>
<reference evidence="2 3" key="1">
    <citation type="journal article" date="2024" name="BMC Genomics">
        <title>De novo assembly and annotation of Popillia japonica's genome with initial clues to its potential as an invasive pest.</title>
        <authorList>
            <person name="Cucini C."/>
            <person name="Boschi S."/>
            <person name="Funari R."/>
            <person name="Cardaioli E."/>
            <person name="Iannotti N."/>
            <person name="Marturano G."/>
            <person name="Paoli F."/>
            <person name="Bruttini M."/>
            <person name="Carapelli A."/>
            <person name="Frati F."/>
            <person name="Nardi F."/>
        </authorList>
    </citation>
    <scope>NUCLEOTIDE SEQUENCE [LARGE SCALE GENOMIC DNA]</scope>
    <source>
        <strain evidence="2">DMR45628</strain>
    </source>
</reference>
<keyword evidence="3" id="KW-1185">Reference proteome</keyword>
<name>A0AAW1M7E4_POPJA</name>